<dbReference type="InterPro" id="IPR011990">
    <property type="entry name" value="TPR-like_helical_dom_sf"/>
</dbReference>
<evidence type="ECO:0000259" key="4">
    <source>
        <dbReference type="SMART" id="SM01043"/>
    </source>
</evidence>
<dbReference type="InterPro" id="IPR027417">
    <property type="entry name" value="P-loop_NTPase"/>
</dbReference>
<evidence type="ECO:0000256" key="1">
    <source>
        <dbReference type="ARBA" id="ARBA00022741"/>
    </source>
</evidence>
<evidence type="ECO:0000256" key="2">
    <source>
        <dbReference type="ARBA" id="ARBA00022840"/>
    </source>
</evidence>
<dbReference type="SMART" id="SM01043">
    <property type="entry name" value="BTAD"/>
    <property type="match status" value="1"/>
</dbReference>
<dbReference type="InterPro" id="IPR041664">
    <property type="entry name" value="AAA_16"/>
</dbReference>
<dbReference type="InterPro" id="IPR019734">
    <property type="entry name" value="TPR_rpt"/>
</dbReference>
<dbReference type="Gene3D" id="1.10.10.10">
    <property type="entry name" value="Winged helix-like DNA-binding domain superfamily/Winged helix DNA-binding domain"/>
    <property type="match status" value="1"/>
</dbReference>
<dbReference type="InterPro" id="IPR036388">
    <property type="entry name" value="WH-like_DNA-bd_sf"/>
</dbReference>
<dbReference type="KEGG" id="bpro:PMF13cell1_02341"/>
<dbReference type="Proteomes" id="UP000289794">
    <property type="component" value="Chromosome"/>
</dbReference>
<dbReference type="Gene3D" id="3.40.50.300">
    <property type="entry name" value="P-loop containing nucleotide triphosphate hydrolases"/>
    <property type="match status" value="1"/>
</dbReference>
<dbReference type="Pfam" id="PF03704">
    <property type="entry name" value="BTAD"/>
    <property type="match status" value="1"/>
</dbReference>
<dbReference type="InterPro" id="IPR005158">
    <property type="entry name" value="BTAD"/>
</dbReference>
<evidence type="ECO:0000313" key="5">
    <source>
        <dbReference type="EMBL" id="QBE96794.1"/>
    </source>
</evidence>
<dbReference type="SUPFAM" id="SSF52540">
    <property type="entry name" value="P-loop containing nucleoside triphosphate hydrolases"/>
    <property type="match status" value="1"/>
</dbReference>
<dbReference type="EMBL" id="CP035945">
    <property type="protein sequence ID" value="QBE96794.1"/>
    <property type="molecule type" value="Genomic_DNA"/>
</dbReference>
<dbReference type="Gene3D" id="1.25.40.10">
    <property type="entry name" value="Tetratricopeptide repeat domain"/>
    <property type="match status" value="2"/>
</dbReference>
<evidence type="ECO:0000256" key="3">
    <source>
        <dbReference type="PROSITE-ProRule" id="PRU00339"/>
    </source>
</evidence>
<dbReference type="RefSeq" id="WP_130180818.1">
    <property type="nucleotide sequence ID" value="NZ_CP035945.1"/>
</dbReference>
<sequence>MSQQLAVSMLGNPSILLDGSPLVFPYRQAEAILYYLFLNKAGNKYTLADLIWEDKCTEEKTNSNLRNAFYIIRKNLGKDFLVKESGDIIKINPAFSLTIDTDRFLKNGDDLSLYRGDFLEGFYLKNNISFNEWVTNNRQVFKAHYLKKLHCAISHHFDSGNYELCESLCQKQMLINEFDETAYKYLMQIYLSRKEYTQALHIYNRLESLLEQELFETPAKDIQDLAFVIEQTWNEEVNKILEGRKELKSQERVSSVFCGREAELERIEKNLSSLGQSVPVQHLLLIGEAGVGKTRLAKQALSAQPLPVDSLLLTSRCYCAEEKYILKPWQKPARELLQYLADTENTAQHISLVQSIQALFPFTQEQCHPMPDADDISTLDYKSIQSIFVNGLIRLSSGVPLIFFFDDIQWADKVSLSLMRDIITSLKDYSRQNLFFLFTARSSLEGDAERFSEDMCSIGQLEHITVNRFDYGDTIFLASRLLPGYVFTDNVKEQLFHETEGNALFITEAVNTIKYHGSPDDITPNMRNIIKQRIAPIPAEYRQIMNLVSIFFDGVSYDCLSVLSRKEDFELVEILEYLLDKDLLKEDADQENTFFSFSHQKILEYVYDEMSWTKKRILHNKAGHYFESRLCAGPADMALYPKLIFHFERGANRQKYLKYAVKYLYNYLNVTHEFFPIIGHNLTLFTLDMREETSDRLSADLSSIEELLYAVENKVNESSFELFDGENSGEEQLEILSDYLHMIGRHYIRICSYEKGLFYILKLKELNQKTPSTFRLTKLLQANRQLICVYINRYEPDKMEEVVSESLQLLSPTDFSDETAIWKRLQGLGDIMKGSLEKGISHLQDAIEIFSSSPARDEHLYNLAAAYSWIGEAFRHSMAYEKAMECYEKALQIGGSNFLVSGVSVFYAYAGMAAYDSGSLCSAEKYLTESIARYEQGNLMWGRSLPYSYYSQILLEKGEWDKALNHLETALGYAEKLQNPYEKGVIYRIYAQIKAGVYPAGENNISVQNALPSDAAYYYHEARRMLRDVYSPVDEQYLDAVEKIVSEL</sequence>
<dbReference type="PANTHER" id="PTHR16305">
    <property type="entry name" value="TESTICULAR SOLUBLE ADENYLYL CYCLASE"/>
    <property type="match status" value="1"/>
</dbReference>
<feature type="repeat" description="TPR" evidence="3">
    <location>
        <begin position="864"/>
        <end position="897"/>
    </location>
</feature>
<name>A0A4P6LW94_9FIRM</name>
<dbReference type="GO" id="GO:0005737">
    <property type="term" value="C:cytoplasm"/>
    <property type="evidence" value="ECO:0007669"/>
    <property type="project" value="TreeGrafter"/>
</dbReference>
<proteinExistence type="predicted"/>
<dbReference type="GO" id="GO:0005524">
    <property type="term" value="F:ATP binding"/>
    <property type="evidence" value="ECO:0007669"/>
    <property type="project" value="UniProtKB-KW"/>
</dbReference>
<keyword evidence="2" id="KW-0067">ATP-binding</keyword>
<dbReference type="GO" id="GO:0004016">
    <property type="term" value="F:adenylate cyclase activity"/>
    <property type="evidence" value="ECO:0007669"/>
    <property type="project" value="TreeGrafter"/>
</dbReference>
<dbReference type="AlphaFoldDB" id="A0A4P6LW94"/>
<dbReference type="Pfam" id="PF13191">
    <property type="entry name" value="AAA_16"/>
    <property type="match status" value="1"/>
</dbReference>
<gene>
    <name evidence="5" type="ORF">PMF13cell1_02341</name>
</gene>
<keyword evidence="1" id="KW-0547">Nucleotide-binding</keyword>
<dbReference type="PROSITE" id="PS50005">
    <property type="entry name" value="TPR"/>
    <property type="match status" value="1"/>
</dbReference>
<dbReference type="SMART" id="SM00028">
    <property type="entry name" value="TPR"/>
    <property type="match status" value="3"/>
</dbReference>
<protein>
    <recommendedName>
        <fullName evidence="4">Bacterial transcriptional activator domain-containing protein</fullName>
    </recommendedName>
</protein>
<reference evidence="5 6" key="1">
    <citation type="submission" date="2019-01" db="EMBL/GenBank/DDBJ databases">
        <title>PMF-metabolizing Aryl O-demethylase.</title>
        <authorList>
            <person name="Kim M."/>
        </authorList>
    </citation>
    <scope>NUCLEOTIDE SEQUENCE [LARGE SCALE GENOMIC DNA]</scope>
    <source>
        <strain evidence="5 6">PMF1</strain>
    </source>
</reference>
<organism evidence="5 6">
    <name type="scientific">Blautia producta</name>
    <dbReference type="NCBI Taxonomy" id="33035"/>
    <lineage>
        <taxon>Bacteria</taxon>
        <taxon>Bacillati</taxon>
        <taxon>Bacillota</taxon>
        <taxon>Clostridia</taxon>
        <taxon>Lachnospirales</taxon>
        <taxon>Lachnospiraceae</taxon>
        <taxon>Blautia</taxon>
    </lineage>
</organism>
<keyword evidence="3" id="KW-0802">TPR repeat</keyword>
<dbReference type="PANTHER" id="PTHR16305:SF28">
    <property type="entry name" value="GUANYLATE CYCLASE DOMAIN-CONTAINING PROTEIN"/>
    <property type="match status" value="1"/>
</dbReference>
<evidence type="ECO:0000313" key="6">
    <source>
        <dbReference type="Proteomes" id="UP000289794"/>
    </source>
</evidence>
<dbReference type="SUPFAM" id="SSF48452">
    <property type="entry name" value="TPR-like"/>
    <property type="match status" value="2"/>
</dbReference>
<accession>A0A4P6LW94</accession>
<feature type="domain" description="Bacterial transcriptional activator" evidence="4">
    <location>
        <begin position="99"/>
        <end position="230"/>
    </location>
</feature>